<keyword evidence="2" id="KW-1185">Reference proteome</keyword>
<name>A0A942YWB8_9BACI</name>
<gene>
    <name evidence="1" type="ORF">KHA99_21020</name>
</gene>
<dbReference type="EMBL" id="JAGYPF010000004">
    <property type="protein sequence ID" value="MBS4214934.1"/>
    <property type="molecule type" value="Genomic_DNA"/>
</dbReference>
<protein>
    <submittedName>
        <fullName evidence="1">Sigma-70 family RNA polymerase sigma factor</fullName>
    </submittedName>
</protein>
<sequence length="188" mass="21738">MKKQRNGYKETGKGSAKLIRIDVVSPSYRDRLLKQAYDFRTNITEMEELMLPECMHPTADGYQEYPAEIKVKVDKLFQADKFKKQKEAMALYFEAGLTSTQIANETGQDARNVRRSITMGLEKIKKKVTNAEWNTIKWYYKVKSSDSFKSTVDGRFKSQEELNAYNKEVQAPSEVKTGRLVNGEIIWD</sequence>
<comment type="caution">
    <text evidence="1">The sequence shown here is derived from an EMBL/GenBank/DDBJ whole genome shotgun (WGS) entry which is preliminary data.</text>
</comment>
<dbReference type="RefSeq" id="WP_213119434.1">
    <property type="nucleotide sequence ID" value="NZ_JAGYPF010000004.1"/>
</dbReference>
<dbReference type="InterPro" id="IPR013324">
    <property type="entry name" value="RNA_pol_sigma_r3/r4-like"/>
</dbReference>
<dbReference type="Proteomes" id="UP000679749">
    <property type="component" value="Unassembled WGS sequence"/>
</dbReference>
<reference evidence="1" key="1">
    <citation type="submission" date="2021-05" db="EMBL/GenBank/DDBJ databases">
        <title>Novel Bacillus species.</title>
        <authorList>
            <person name="Liu G."/>
        </authorList>
    </citation>
    <scope>NUCLEOTIDE SEQUENCE</scope>
    <source>
        <strain evidence="1">FJAT-49825</strain>
    </source>
</reference>
<organism evidence="1 2">
    <name type="scientific">Neobacillus rhizophilus</name>
    <dbReference type="NCBI Taxonomy" id="2833579"/>
    <lineage>
        <taxon>Bacteria</taxon>
        <taxon>Bacillati</taxon>
        <taxon>Bacillota</taxon>
        <taxon>Bacilli</taxon>
        <taxon>Bacillales</taxon>
        <taxon>Bacillaceae</taxon>
        <taxon>Neobacillus</taxon>
    </lineage>
</organism>
<dbReference type="SUPFAM" id="SSF88659">
    <property type="entry name" value="Sigma3 and sigma4 domains of RNA polymerase sigma factors"/>
    <property type="match status" value="1"/>
</dbReference>
<proteinExistence type="predicted"/>
<accession>A0A942YWB8</accession>
<evidence type="ECO:0000313" key="2">
    <source>
        <dbReference type="Proteomes" id="UP000679749"/>
    </source>
</evidence>
<dbReference type="AlphaFoldDB" id="A0A942YWB8"/>
<evidence type="ECO:0000313" key="1">
    <source>
        <dbReference type="EMBL" id="MBS4214934.1"/>
    </source>
</evidence>